<reference evidence="1 2" key="1">
    <citation type="submission" date="2017-07" db="EMBL/GenBank/DDBJ databases">
        <title>Amycolatopsis antarcticus sp. nov., isolated from the surface of an Antarcticus brown macroalga.</title>
        <authorList>
            <person name="Wang J."/>
            <person name="Leiva S."/>
            <person name="Huang J."/>
            <person name="Huang Y."/>
        </authorList>
    </citation>
    <scope>NUCLEOTIDE SEQUENCE [LARGE SCALE GENOMIC DNA]</scope>
    <source>
        <strain evidence="1 2">AU-G6</strain>
    </source>
</reference>
<organism evidence="1 2">
    <name type="scientific">Amycolatopsis antarctica</name>
    <dbReference type="NCBI Taxonomy" id="1854586"/>
    <lineage>
        <taxon>Bacteria</taxon>
        <taxon>Bacillati</taxon>
        <taxon>Actinomycetota</taxon>
        <taxon>Actinomycetes</taxon>
        <taxon>Pseudonocardiales</taxon>
        <taxon>Pseudonocardiaceae</taxon>
        <taxon>Amycolatopsis</taxon>
    </lineage>
</organism>
<evidence type="ECO:0000313" key="1">
    <source>
        <dbReference type="EMBL" id="OZM73297.1"/>
    </source>
</evidence>
<name>A0A263D6U2_9PSEU</name>
<evidence type="ECO:0008006" key="3">
    <source>
        <dbReference type="Google" id="ProtNLM"/>
    </source>
</evidence>
<proteinExistence type="predicted"/>
<comment type="caution">
    <text evidence="1">The sequence shown here is derived from an EMBL/GenBank/DDBJ whole genome shotgun (WGS) entry which is preliminary data.</text>
</comment>
<accession>A0A263D6U2</accession>
<sequence>MRQVYGGTALGAGVAAAAGGGGGYEFKPEEIDGVIARWESLRDEFLADQQAIDAMLGVMQPPAEDQASTGFTRSVSDGLSSLYDSNMSMLDYVNDYIAKLKDAKGATENADASNAESAGSFMKAFEA</sequence>
<dbReference type="InParanoid" id="A0A263D6U2"/>
<dbReference type="Gene3D" id="1.10.287.1060">
    <property type="entry name" value="ESAT-6-like"/>
    <property type="match status" value="1"/>
</dbReference>
<gene>
    <name evidence="1" type="ORF">CFN78_10595</name>
</gene>
<dbReference type="Proteomes" id="UP000242444">
    <property type="component" value="Unassembled WGS sequence"/>
</dbReference>
<dbReference type="EMBL" id="NKYE01000005">
    <property type="protein sequence ID" value="OZM73297.1"/>
    <property type="molecule type" value="Genomic_DNA"/>
</dbReference>
<evidence type="ECO:0000313" key="2">
    <source>
        <dbReference type="Proteomes" id="UP000242444"/>
    </source>
</evidence>
<keyword evidence="2" id="KW-1185">Reference proteome</keyword>
<dbReference type="AlphaFoldDB" id="A0A263D6U2"/>
<protein>
    <recommendedName>
        <fullName evidence="3">PE domain-containing protein</fullName>
    </recommendedName>
</protein>